<dbReference type="CDD" id="cd05489">
    <property type="entry name" value="xylanase_inhibitor_I_like"/>
    <property type="match status" value="1"/>
</dbReference>
<evidence type="ECO:0000259" key="5">
    <source>
        <dbReference type="PROSITE" id="PS51767"/>
    </source>
</evidence>
<evidence type="ECO:0000313" key="7">
    <source>
        <dbReference type="Proteomes" id="UP001314170"/>
    </source>
</evidence>
<feature type="domain" description="Peptidase A1" evidence="5">
    <location>
        <begin position="90"/>
        <end position="479"/>
    </location>
</feature>
<dbReference type="InterPro" id="IPR033121">
    <property type="entry name" value="PEPTIDASE_A1"/>
</dbReference>
<comment type="similarity">
    <text evidence="2">Belongs to the peptidase A1 family.</text>
</comment>
<keyword evidence="4" id="KW-0732">Signal</keyword>
<dbReference type="Proteomes" id="UP001314170">
    <property type="component" value="Unassembled WGS sequence"/>
</dbReference>
<dbReference type="InterPro" id="IPR001461">
    <property type="entry name" value="Aspartic_peptidase_A1"/>
</dbReference>
<dbReference type="GO" id="GO:0005576">
    <property type="term" value="C:extracellular region"/>
    <property type="evidence" value="ECO:0007669"/>
    <property type="project" value="UniProtKB-SubCell"/>
</dbReference>
<comment type="caution">
    <text evidence="6">The sequence shown here is derived from an EMBL/GenBank/DDBJ whole genome shotgun (WGS) entry which is preliminary data.</text>
</comment>
<organism evidence="6 7">
    <name type="scientific">Dovyalis caffra</name>
    <dbReference type="NCBI Taxonomy" id="77055"/>
    <lineage>
        <taxon>Eukaryota</taxon>
        <taxon>Viridiplantae</taxon>
        <taxon>Streptophyta</taxon>
        <taxon>Embryophyta</taxon>
        <taxon>Tracheophyta</taxon>
        <taxon>Spermatophyta</taxon>
        <taxon>Magnoliopsida</taxon>
        <taxon>eudicotyledons</taxon>
        <taxon>Gunneridae</taxon>
        <taxon>Pentapetalae</taxon>
        <taxon>rosids</taxon>
        <taxon>fabids</taxon>
        <taxon>Malpighiales</taxon>
        <taxon>Salicaceae</taxon>
        <taxon>Flacourtieae</taxon>
        <taxon>Dovyalis</taxon>
    </lineage>
</organism>
<dbReference type="Gene3D" id="2.40.70.10">
    <property type="entry name" value="Acid Proteases"/>
    <property type="match status" value="3"/>
</dbReference>
<dbReference type="PANTHER" id="PTHR47965:SF6">
    <property type="entry name" value="ASPARTIC PROTEINASE GIP1-RELATED"/>
    <property type="match status" value="1"/>
</dbReference>
<evidence type="ECO:0000256" key="2">
    <source>
        <dbReference type="ARBA" id="ARBA00007447"/>
    </source>
</evidence>
<dbReference type="SUPFAM" id="SSF50630">
    <property type="entry name" value="Acid proteases"/>
    <property type="match status" value="1"/>
</dbReference>
<dbReference type="AlphaFoldDB" id="A0AAV1S142"/>
<gene>
    <name evidence="6" type="ORF">DCAF_LOCUS16412</name>
</gene>
<dbReference type="Pfam" id="PF14541">
    <property type="entry name" value="TAXi_C"/>
    <property type="match status" value="1"/>
</dbReference>
<accession>A0AAV1S142</accession>
<proteinExistence type="inferred from homology"/>
<dbReference type="EMBL" id="CAWUPB010001160">
    <property type="protein sequence ID" value="CAK7341693.1"/>
    <property type="molecule type" value="Genomic_DNA"/>
</dbReference>
<evidence type="ECO:0000256" key="1">
    <source>
        <dbReference type="ARBA" id="ARBA00004239"/>
    </source>
</evidence>
<dbReference type="FunFam" id="2.40.70.10:FF:000096">
    <property type="entry name" value="Basic 7S globulin"/>
    <property type="match status" value="1"/>
</dbReference>
<keyword evidence="7" id="KW-1185">Reference proteome</keyword>
<dbReference type="InterPro" id="IPR021109">
    <property type="entry name" value="Peptidase_aspartic_dom_sf"/>
</dbReference>
<comment type="subcellular location">
    <subcellularLocation>
        <location evidence="1">Secreted</location>
        <location evidence="1">Extracellular space</location>
    </subcellularLocation>
</comment>
<dbReference type="GO" id="GO:0004190">
    <property type="term" value="F:aspartic-type endopeptidase activity"/>
    <property type="evidence" value="ECO:0007669"/>
    <property type="project" value="InterPro"/>
</dbReference>
<dbReference type="GO" id="GO:0006508">
    <property type="term" value="P:proteolysis"/>
    <property type="evidence" value="ECO:0007669"/>
    <property type="project" value="InterPro"/>
</dbReference>
<dbReference type="PROSITE" id="PS51767">
    <property type="entry name" value="PEPTIDASE_A1"/>
    <property type="match status" value="1"/>
</dbReference>
<evidence type="ECO:0000256" key="4">
    <source>
        <dbReference type="ARBA" id="ARBA00022729"/>
    </source>
</evidence>
<protein>
    <recommendedName>
        <fullName evidence="5">Peptidase A1 domain-containing protein</fullName>
    </recommendedName>
</protein>
<dbReference type="InterPro" id="IPR033868">
    <property type="entry name" value="Xylanase_inhibitor_I-like"/>
</dbReference>
<reference evidence="6 7" key="1">
    <citation type="submission" date="2024-01" db="EMBL/GenBank/DDBJ databases">
        <authorList>
            <person name="Waweru B."/>
        </authorList>
    </citation>
    <scope>NUCLEOTIDE SEQUENCE [LARGE SCALE GENOMIC DNA]</scope>
</reference>
<dbReference type="InterPro" id="IPR032799">
    <property type="entry name" value="TAXi_C"/>
</dbReference>
<evidence type="ECO:0000313" key="6">
    <source>
        <dbReference type="EMBL" id="CAK7341693.1"/>
    </source>
</evidence>
<keyword evidence="3" id="KW-0964">Secreted</keyword>
<name>A0AAV1S142_9ROSI</name>
<dbReference type="PANTHER" id="PTHR47965">
    <property type="entry name" value="ASPARTYL PROTEASE-RELATED"/>
    <property type="match status" value="1"/>
</dbReference>
<dbReference type="InterPro" id="IPR032861">
    <property type="entry name" value="TAXi_N"/>
</dbReference>
<dbReference type="FunFam" id="2.40.70.10:FF:000041">
    <property type="entry name" value="Basic 7S globulin"/>
    <property type="match status" value="1"/>
</dbReference>
<evidence type="ECO:0000256" key="3">
    <source>
        <dbReference type="ARBA" id="ARBA00022525"/>
    </source>
</evidence>
<sequence>MVRITKKGGVDMWWLGFVDGEVNQRRSSWIGDPSIVIGGHQFDLQSMKLGFSSSILSKGTRCASFKSSTKKAAALPLQTSIQKDHSTRQYIITAYLQTPLKLTKLLLDLGATYTWVNCDDYISSTYKHVPCNSSIANLLGAYACLDLCDSPPSPNCGNNSFLLLPDNPIKPVDYNKVNGLNTALLDSFALPSAQGSLTLIDNFIFSCARTGFLKGLAKGVTGLAALGRSNVSIPVQINKRFSSSPNCFAICLSGSKSQPGVALFGSKGPYNFLPGIDLSKSLVYTPLILNPLGKDSDPNNLRPSPEYFVGLTSIKVNGKMVALNKSLLAIDGETGSGGTKISTVVPYTKLQSSIYKAFTLAFLKEAASSAFNLTTTKSVKPFSVCYSASDVKNTQTGPNVPIIDLVLHRQDVVWKIFGSNSMVRITKKRVDLWCLGFVDGGVDPKVSSWIGGPSIVIGGQQLEDNILQFDLQSKTLGFSSSILSKGTNCANFNFSTKKV</sequence>
<dbReference type="Pfam" id="PF14543">
    <property type="entry name" value="TAXi_N"/>
    <property type="match status" value="1"/>
</dbReference>